<dbReference type="OrthoDB" id="2017893at2759"/>
<evidence type="ECO:0000256" key="3">
    <source>
        <dbReference type="ARBA" id="ARBA00022801"/>
    </source>
</evidence>
<dbReference type="InterPro" id="IPR020422">
    <property type="entry name" value="TYR_PHOSPHATASE_DUAL_dom"/>
</dbReference>
<dbReference type="SMART" id="SM00195">
    <property type="entry name" value="DSPc"/>
    <property type="match status" value="1"/>
</dbReference>
<dbReference type="SUPFAM" id="SSF52799">
    <property type="entry name" value="(Phosphotyrosine protein) phosphatases II"/>
    <property type="match status" value="1"/>
</dbReference>
<evidence type="ECO:0000259" key="6">
    <source>
        <dbReference type="PROSITE" id="PS50056"/>
    </source>
</evidence>
<dbReference type="PROSITE" id="PS50056">
    <property type="entry name" value="TYR_PHOSPHATASE_2"/>
    <property type="match status" value="1"/>
</dbReference>
<dbReference type="InterPro" id="IPR000340">
    <property type="entry name" value="Dual-sp_phosphatase_cat-dom"/>
</dbReference>
<dbReference type="SMART" id="SM00404">
    <property type="entry name" value="PTPc_motif"/>
    <property type="match status" value="1"/>
</dbReference>
<gene>
    <name evidence="7" type="ORF">BC936DRAFT_144512</name>
</gene>
<dbReference type="CDD" id="cd14498">
    <property type="entry name" value="DSP"/>
    <property type="match status" value="1"/>
</dbReference>
<dbReference type="AlphaFoldDB" id="A0A433DM86"/>
<evidence type="ECO:0000259" key="5">
    <source>
        <dbReference type="PROSITE" id="PS50054"/>
    </source>
</evidence>
<protein>
    <recommendedName>
        <fullName evidence="2">protein-tyrosine-phosphatase</fullName>
        <ecNumber evidence="2">3.1.3.48</ecNumber>
    </recommendedName>
</protein>
<name>A0A433DM86_9FUNG</name>
<evidence type="ECO:0000256" key="4">
    <source>
        <dbReference type="ARBA" id="ARBA00022912"/>
    </source>
</evidence>
<dbReference type="EMBL" id="RBNI01000331">
    <property type="protein sequence ID" value="RUP51917.1"/>
    <property type="molecule type" value="Genomic_DNA"/>
</dbReference>
<reference evidence="7 8" key="1">
    <citation type="journal article" date="2018" name="New Phytol.">
        <title>Phylogenomics of Endogonaceae and evolution of mycorrhizas within Mucoromycota.</title>
        <authorList>
            <person name="Chang Y."/>
            <person name="Desiro A."/>
            <person name="Na H."/>
            <person name="Sandor L."/>
            <person name="Lipzen A."/>
            <person name="Clum A."/>
            <person name="Barry K."/>
            <person name="Grigoriev I.V."/>
            <person name="Martin F.M."/>
            <person name="Stajich J.E."/>
            <person name="Smith M.E."/>
            <person name="Bonito G."/>
            <person name="Spatafora J.W."/>
        </authorList>
    </citation>
    <scope>NUCLEOTIDE SEQUENCE [LARGE SCALE GENOMIC DNA]</scope>
    <source>
        <strain evidence="7 8">GMNB39</strain>
    </source>
</reference>
<dbReference type="InterPro" id="IPR003595">
    <property type="entry name" value="Tyr_Pase_cat"/>
</dbReference>
<dbReference type="InterPro" id="IPR029021">
    <property type="entry name" value="Prot-tyrosine_phosphatase-like"/>
</dbReference>
<accession>A0A433DM86</accession>
<dbReference type="EC" id="3.1.3.48" evidence="2"/>
<evidence type="ECO:0000313" key="7">
    <source>
        <dbReference type="EMBL" id="RUP51917.1"/>
    </source>
</evidence>
<dbReference type="PANTHER" id="PTHR45848">
    <property type="entry name" value="DUAL SPECIFICITY PROTEIN PHOSPHATASE 12 FAMILY MEMBER"/>
    <property type="match status" value="1"/>
</dbReference>
<dbReference type="Gene3D" id="3.90.190.10">
    <property type="entry name" value="Protein tyrosine phosphatase superfamily"/>
    <property type="match status" value="1"/>
</dbReference>
<dbReference type="InterPro" id="IPR000387">
    <property type="entry name" value="Tyr_Pase_dom"/>
</dbReference>
<dbReference type="PROSITE" id="PS50054">
    <property type="entry name" value="TYR_PHOSPHATASE_DUAL"/>
    <property type="match status" value="1"/>
</dbReference>
<keyword evidence="3" id="KW-0378">Hydrolase</keyword>
<dbReference type="GO" id="GO:0008138">
    <property type="term" value="F:protein tyrosine/serine/threonine phosphatase activity"/>
    <property type="evidence" value="ECO:0007669"/>
    <property type="project" value="TreeGrafter"/>
</dbReference>
<organism evidence="7 8">
    <name type="scientific">Jimgerdemannia flammicorona</name>
    <dbReference type="NCBI Taxonomy" id="994334"/>
    <lineage>
        <taxon>Eukaryota</taxon>
        <taxon>Fungi</taxon>
        <taxon>Fungi incertae sedis</taxon>
        <taxon>Mucoromycota</taxon>
        <taxon>Mucoromycotina</taxon>
        <taxon>Endogonomycetes</taxon>
        <taxon>Endogonales</taxon>
        <taxon>Endogonaceae</taxon>
        <taxon>Jimgerdemannia</taxon>
    </lineage>
</organism>
<keyword evidence="4" id="KW-0904">Protein phosphatase</keyword>
<dbReference type="GO" id="GO:0004725">
    <property type="term" value="F:protein tyrosine phosphatase activity"/>
    <property type="evidence" value="ECO:0007669"/>
    <property type="project" value="UniProtKB-EC"/>
</dbReference>
<sequence>MSVADLAVKVFNGLFLSGLNAATSQNEINNKRINIIVSVCNTSNSIFPKVMQHMVINIPDDKDTNIIQHLDSGTQFINDAHTSGNPVLVHCEQGISRNVTLVVAYLMKYLLNGKLVDELLDMIRKMRSQAKCVWGNSVPNSSFYAQLDLYEDMGMVLDPISEPYKIDNLGKDPESVKAGNLELDPNETLICYN</sequence>
<comment type="similarity">
    <text evidence="1">Belongs to the protein-tyrosine phosphatase family. Non-receptor class dual specificity subfamily.</text>
</comment>
<feature type="domain" description="Tyrosine specific protein phosphatases" evidence="6">
    <location>
        <begin position="64"/>
        <end position="127"/>
    </location>
</feature>
<proteinExistence type="inferred from homology"/>
<keyword evidence="8" id="KW-1185">Reference proteome</keyword>
<dbReference type="PANTHER" id="PTHR45848:SF4">
    <property type="entry name" value="DUAL SPECIFICITY PROTEIN PHOSPHATASE 12"/>
    <property type="match status" value="1"/>
</dbReference>
<evidence type="ECO:0000256" key="2">
    <source>
        <dbReference type="ARBA" id="ARBA00013064"/>
    </source>
</evidence>
<evidence type="ECO:0000256" key="1">
    <source>
        <dbReference type="ARBA" id="ARBA00008601"/>
    </source>
</evidence>
<feature type="domain" description="Tyrosine-protein phosphatase" evidence="5">
    <location>
        <begin position="6"/>
        <end position="156"/>
    </location>
</feature>
<evidence type="ECO:0000313" key="8">
    <source>
        <dbReference type="Proteomes" id="UP000268093"/>
    </source>
</evidence>
<comment type="caution">
    <text evidence="7">The sequence shown here is derived from an EMBL/GenBank/DDBJ whole genome shotgun (WGS) entry which is preliminary data.</text>
</comment>
<dbReference type="Proteomes" id="UP000268093">
    <property type="component" value="Unassembled WGS sequence"/>
</dbReference>
<dbReference type="Pfam" id="PF00782">
    <property type="entry name" value="DSPc"/>
    <property type="match status" value="1"/>
</dbReference>